<dbReference type="InterPro" id="IPR041881">
    <property type="entry name" value="PqqD_sf"/>
</dbReference>
<dbReference type="EMBL" id="MNUO01000030">
    <property type="protein sequence ID" value="OIN97953.1"/>
    <property type="molecule type" value="Genomic_DNA"/>
</dbReference>
<accession>A0A1J4SEU0</accession>
<proteinExistence type="predicted"/>
<dbReference type="Pfam" id="PF05402">
    <property type="entry name" value="PqqD"/>
    <property type="match status" value="1"/>
</dbReference>
<evidence type="ECO:0008006" key="3">
    <source>
        <dbReference type="Google" id="ProtNLM"/>
    </source>
</evidence>
<gene>
    <name evidence="1" type="ORF">AUJ66_01925</name>
</gene>
<dbReference type="AlphaFoldDB" id="A0A1J4SEU0"/>
<dbReference type="STRING" id="1817893.AUJ66_01925"/>
<dbReference type="InterPro" id="IPR008792">
    <property type="entry name" value="PQQD"/>
</dbReference>
<dbReference type="Proteomes" id="UP000182278">
    <property type="component" value="Unassembled WGS sequence"/>
</dbReference>
<dbReference type="Gene3D" id="1.10.10.1150">
    <property type="entry name" value="Coenzyme PQQ synthesis protein D (PqqD)"/>
    <property type="match status" value="1"/>
</dbReference>
<evidence type="ECO:0000313" key="1">
    <source>
        <dbReference type="EMBL" id="OIN97953.1"/>
    </source>
</evidence>
<name>A0A1J4SEU0_9BACT</name>
<sequence>MKDKMSPGCSEYYLSRCYEKSSSIVSRKIDDEVILVPIRKNVGDLESIYTLNEVASRIWELIDGKRKVREIKEIIIEEFDVSPQEAEKDAVEFLQQLEKMGGIKTVE</sequence>
<evidence type="ECO:0000313" key="2">
    <source>
        <dbReference type="Proteomes" id="UP000182278"/>
    </source>
</evidence>
<reference evidence="1 2" key="1">
    <citation type="journal article" date="2016" name="Environ. Microbiol.">
        <title>Genomic resolution of a cold subsurface aquifer community provides metabolic insights for novel microbes adapted to high CO concentrations.</title>
        <authorList>
            <person name="Probst A.J."/>
            <person name="Castelle C.J."/>
            <person name="Singh A."/>
            <person name="Brown C.T."/>
            <person name="Anantharaman K."/>
            <person name="Sharon I."/>
            <person name="Hug L.A."/>
            <person name="Burstein D."/>
            <person name="Emerson J.B."/>
            <person name="Thomas B.C."/>
            <person name="Banfield J.F."/>
        </authorList>
    </citation>
    <scope>NUCLEOTIDE SEQUENCE [LARGE SCALE GENOMIC DNA]</scope>
    <source>
        <strain evidence="1">CG1_02_38_46</strain>
    </source>
</reference>
<comment type="caution">
    <text evidence="1">The sequence shown here is derived from an EMBL/GenBank/DDBJ whole genome shotgun (WGS) entry which is preliminary data.</text>
</comment>
<organism evidence="1 2">
    <name type="scientific">Candidatus Desantisbacteria bacterium CG1_02_38_46</name>
    <dbReference type="NCBI Taxonomy" id="1817893"/>
    <lineage>
        <taxon>Bacteria</taxon>
        <taxon>Candidatus Desantisiibacteriota</taxon>
    </lineage>
</organism>
<protein>
    <recommendedName>
        <fullName evidence="3">PqqD family protein</fullName>
    </recommendedName>
</protein>